<organism evidence="2 3">
    <name type="scientific">Hebeloma cylindrosporum</name>
    <dbReference type="NCBI Taxonomy" id="76867"/>
    <lineage>
        <taxon>Eukaryota</taxon>
        <taxon>Fungi</taxon>
        <taxon>Dikarya</taxon>
        <taxon>Basidiomycota</taxon>
        <taxon>Agaricomycotina</taxon>
        <taxon>Agaricomycetes</taxon>
        <taxon>Agaricomycetidae</taxon>
        <taxon>Agaricales</taxon>
        <taxon>Agaricineae</taxon>
        <taxon>Hymenogastraceae</taxon>
        <taxon>Hebeloma</taxon>
    </lineage>
</organism>
<accession>A0A0C3C867</accession>
<reference evidence="3" key="2">
    <citation type="submission" date="2015-01" db="EMBL/GenBank/DDBJ databases">
        <title>Evolutionary Origins and Diversification of the Mycorrhizal Mutualists.</title>
        <authorList>
            <consortium name="DOE Joint Genome Institute"/>
            <consortium name="Mycorrhizal Genomics Consortium"/>
            <person name="Kohler A."/>
            <person name="Kuo A."/>
            <person name="Nagy L.G."/>
            <person name="Floudas D."/>
            <person name="Copeland A."/>
            <person name="Barry K.W."/>
            <person name="Cichocki N."/>
            <person name="Veneault-Fourrey C."/>
            <person name="LaButti K."/>
            <person name="Lindquist E.A."/>
            <person name="Lipzen A."/>
            <person name="Lundell T."/>
            <person name="Morin E."/>
            <person name="Murat C."/>
            <person name="Riley R."/>
            <person name="Ohm R."/>
            <person name="Sun H."/>
            <person name="Tunlid A."/>
            <person name="Henrissat B."/>
            <person name="Grigoriev I.V."/>
            <person name="Hibbett D.S."/>
            <person name="Martin F."/>
        </authorList>
    </citation>
    <scope>NUCLEOTIDE SEQUENCE [LARGE SCALE GENOMIC DNA]</scope>
    <source>
        <strain evidence="3">h7</strain>
    </source>
</reference>
<reference evidence="2 3" key="1">
    <citation type="submission" date="2014-04" db="EMBL/GenBank/DDBJ databases">
        <authorList>
            <consortium name="DOE Joint Genome Institute"/>
            <person name="Kuo A."/>
            <person name="Gay G."/>
            <person name="Dore J."/>
            <person name="Kohler A."/>
            <person name="Nagy L.G."/>
            <person name="Floudas D."/>
            <person name="Copeland A."/>
            <person name="Barry K.W."/>
            <person name="Cichocki N."/>
            <person name="Veneault-Fourrey C."/>
            <person name="LaButti K."/>
            <person name="Lindquist E.A."/>
            <person name="Lipzen A."/>
            <person name="Lundell T."/>
            <person name="Morin E."/>
            <person name="Murat C."/>
            <person name="Sun H."/>
            <person name="Tunlid A."/>
            <person name="Henrissat B."/>
            <person name="Grigoriev I.V."/>
            <person name="Hibbett D.S."/>
            <person name="Martin F."/>
            <person name="Nordberg H.P."/>
            <person name="Cantor M.N."/>
            <person name="Hua S.X."/>
        </authorList>
    </citation>
    <scope>NUCLEOTIDE SEQUENCE [LARGE SCALE GENOMIC DNA]</scope>
    <source>
        <strain evidence="3">h7</strain>
    </source>
</reference>
<keyword evidence="1" id="KW-1133">Transmembrane helix</keyword>
<gene>
    <name evidence="2" type="ORF">M413DRAFT_179197</name>
</gene>
<protein>
    <submittedName>
        <fullName evidence="2">Uncharacterized protein</fullName>
    </submittedName>
</protein>
<dbReference type="Proteomes" id="UP000053424">
    <property type="component" value="Unassembled WGS sequence"/>
</dbReference>
<dbReference type="AlphaFoldDB" id="A0A0C3C867"/>
<name>A0A0C3C867_HEBCY</name>
<evidence type="ECO:0000313" key="2">
    <source>
        <dbReference type="EMBL" id="KIM40419.1"/>
    </source>
</evidence>
<keyword evidence="1" id="KW-0812">Transmembrane</keyword>
<feature type="transmembrane region" description="Helical" evidence="1">
    <location>
        <begin position="66"/>
        <end position="87"/>
    </location>
</feature>
<proteinExistence type="predicted"/>
<dbReference type="HOGENOM" id="CLU_1796700_0_0_1"/>
<evidence type="ECO:0000313" key="3">
    <source>
        <dbReference type="Proteomes" id="UP000053424"/>
    </source>
</evidence>
<dbReference type="EMBL" id="KN831783">
    <property type="protein sequence ID" value="KIM40419.1"/>
    <property type="molecule type" value="Genomic_DNA"/>
</dbReference>
<keyword evidence="1" id="KW-0472">Membrane</keyword>
<keyword evidence="3" id="KW-1185">Reference proteome</keyword>
<evidence type="ECO:0000256" key="1">
    <source>
        <dbReference type="SAM" id="Phobius"/>
    </source>
</evidence>
<sequence>MTQWLNFRCIKRDIFSSLCRYQISSFSIEFEALDLHPPHMIVYRFFAWTYKLCRRGDKRMSGTNHVRLPSCSAGLFCYFCTFFVLLLRRPPSTIRPLEMGRSPWCPFRADRLYHFLLLPSFPPKNCVLIPRWMSAASICFRPSF</sequence>